<comment type="function">
    <text evidence="6 8">DNA-dependent RNA polymerase catalyzes the transcription of DNA into RNA using the four ribonucleoside triphosphates as substrates.</text>
</comment>
<accession>A0A1G1X6Q9</accession>
<evidence type="ECO:0000313" key="16">
    <source>
        <dbReference type="Proteomes" id="UP000177528"/>
    </source>
</evidence>
<keyword evidence="1 6" id="KW-0240">DNA-directed RNA polymerase</keyword>
<evidence type="ECO:0000259" key="9">
    <source>
        <dbReference type="Pfam" id="PF00562"/>
    </source>
</evidence>
<dbReference type="Gene3D" id="2.40.50.100">
    <property type="match status" value="1"/>
</dbReference>
<dbReference type="InterPro" id="IPR014724">
    <property type="entry name" value="RNA_pol_RPB2_OB-fold"/>
</dbReference>
<evidence type="ECO:0000259" key="14">
    <source>
        <dbReference type="Pfam" id="PF10385"/>
    </source>
</evidence>
<sequence>MSSPKSSSEHPEPIRKRKTFSKFTELVAQVPNLLQLQLDSNAWFFEEGLQELFKEISPIEDHAGNLELHFVDHYLDAPKHTEETARDRNATYEAPLRCAVRLVNKKTGEIKEQEVYLGEFPIMTPRGTFIINGVERVIVSQLIRSPGVFFSMLPSKGRNWYGAKIIPNRGAWIEIETATDGAMYVKIDRKRKVAVTALLRAMGVETNEAILALFADIDTDKEMQYIKQTLAKDTSKNQAEGLKEVYKRLRPGDLATVDNARQMIHDMFFRFDRYDFGRVGRHRMNQRLEMDVPETPEHRTLRIEDLTAVIREVIRLNHTQEPSDDIDHLGNRRVRAVGELLQNKFRVGLIRMERIAKDRMSTLELEKMTPSQLINARPIIAAIKEFYTSSQLSQFMDQTNPLSEVEHKRRVSAMGPGGLDRNRAGFEVRDVHRSHYGRICPVQTPEGPNIGLVGHMAMFGRLNSYGFLETPYRKVVEGKATNEIVFLDAYEEDKMVIAHAAEPLDTDGLFVNERIETRAKMGQFMEVLANEVDLMDVAPQQSLSLGAGMVPFIEHDDAQRSLMGSNMQRQAVPSVKPQAPRVGTGFEFIGAYHSGQVIVSDIDGEVTELDATHVTLTGADAAKRVYRLQNFQRSNQSTAMTQHPLVAVGDTVKKGQLLADGAATDKGELSLGQNLLVAFVPWYGNNFEDAIVISERVVKDDRFSSIHIEDFTIDVRDTKLGAEVVTRDIPNVSEEKLRNLDEEGVVRIGAEVRSGDILVGKVTNKGETDLTPEERLLRAIFGEKAKDVKDTSLYLQHGERGKVVDIKIFSRDGGDKLPAGVIKQIQVSIAQFRKLQVGDKLAGRHGNKGVISKIVAEENMPYLADGTPVDVVLNPLGVASRMNIGQILETHLGWAAEKLNYHVASPAFSGVAEHEIREQLIEAGLPEDGKVDLYDGLSGEKFDRKVTVGVMYILKLHHLVEDKIHMRSTGPYSLVTQQPLGGKAQFGGQRFGEMEVWALEAYGAAHTLQEILTVKSDDVSGRSKTYETIVKGGQIQPPHTPAAFDVLVNELKGLSLDVELVGNSLPEPEVPLERTSPS</sequence>
<dbReference type="InterPro" id="IPR007121">
    <property type="entry name" value="RNA_pol_bsu_CS"/>
</dbReference>
<dbReference type="InterPro" id="IPR042107">
    <property type="entry name" value="DNA-dir_RNA_pol_bsu_ext_1_sf"/>
</dbReference>
<dbReference type="EMBL" id="MHHR01000005">
    <property type="protein sequence ID" value="OGY35047.1"/>
    <property type="molecule type" value="Genomic_DNA"/>
</dbReference>
<dbReference type="FunFam" id="3.90.1800.10:FF:000001">
    <property type="entry name" value="DNA-directed RNA polymerase subunit beta"/>
    <property type="match status" value="1"/>
</dbReference>
<evidence type="ECO:0000256" key="2">
    <source>
        <dbReference type="ARBA" id="ARBA00022679"/>
    </source>
</evidence>
<evidence type="ECO:0000256" key="7">
    <source>
        <dbReference type="RuleBase" id="RU000434"/>
    </source>
</evidence>
<name>A0A1G1X6Q9_9BACT</name>
<feature type="domain" description="RNA polymerase Rpb2" evidence="13">
    <location>
        <begin position="394"/>
        <end position="459"/>
    </location>
</feature>
<feature type="domain" description="DNA-directed RNA polymerase subunit 2 hybrid-binding" evidence="9">
    <location>
        <begin position="601"/>
        <end position="985"/>
    </location>
</feature>
<dbReference type="PROSITE" id="PS01166">
    <property type="entry name" value="RNA_POL_BETA"/>
    <property type="match status" value="1"/>
</dbReference>
<dbReference type="GO" id="GO:0032549">
    <property type="term" value="F:ribonucleoside binding"/>
    <property type="evidence" value="ECO:0007669"/>
    <property type="project" value="InterPro"/>
</dbReference>
<dbReference type="Pfam" id="PF10385">
    <property type="entry name" value="RNA_pol_Rpb2_45"/>
    <property type="match status" value="1"/>
</dbReference>
<dbReference type="CDD" id="cd00653">
    <property type="entry name" value="RNA_pol_B_RPB2"/>
    <property type="match status" value="1"/>
</dbReference>
<evidence type="ECO:0000259" key="11">
    <source>
        <dbReference type="Pfam" id="PF04561"/>
    </source>
</evidence>
<keyword evidence="3 6" id="KW-0548">Nucleotidyltransferase</keyword>
<evidence type="ECO:0000256" key="6">
    <source>
        <dbReference type="HAMAP-Rule" id="MF_01321"/>
    </source>
</evidence>
<dbReference type="Pfam" id="PF04560">
    <property type="entry name" value="RNA_pol_Rpb2_7"/>
    <property type="match status" value="1"/>
</dbReference>
<dbReference type="Proteomes" id="UP000177528">
    <property type="component" value="Unassembled WGS sequence"/>
</dbReference>
<evidence type="ECO:0000256" key="4">
    <source>
        <dbReference type="ARBA" id="ARBA00023163"/>
    </source>
</evidence>
<dbReference type="Gene3D" id="3.90.1100.10">
    <property type="match status" value="1"/>
</dbReference>
<feature type="domain" description="RNA polymerase Rpb2" evidence="11">
    <location>
        <begin position="144"/>
        <end position="335"/>
    </location>
</feature>
<organism evidence="15 16">
    <name type="scientific">Candidatus Andersenbacteria bacterium RIFCSPHIGHO2_12_FULL_45_11</name>
    <dbReference type="NCBI Taxonomy" id="1797281"/>
    <lineage>
        <taxon>Bacteria</taxon>
        <taxon>Candidatus Anderseniibacteriota</taxon>
    </lineage>
</organism>
<dbReference type="SUPFAM" id="SSF64484">
    <property type="entry name" value="beta and beta-prime subunits of DNA dependent RNA-polymerase"/>
    <property type="match status" value="1"/>
</dbReference>
<feature type="domain" description="RNA polymerase beta subunit protrusion" evidence="12">
    <location>
        <begin position="32"/>
        <end position="379"/>
    </location>
</feature>
<comment type="subunit">
    <text evidence="6 8">The RNAP catalytic core consists of 2 alpha, 1 beta, 1 beta' and 1 omega subunit. When a sigma factor is associated with the core the holoenzyme is formed, which can initiate transcription.</text>
</comment>
<dbReference type="Gene3D" id="3.90.1110.10">
    <property type="entry name" value="RNA polymerase Rpb2, domain 2"/>
    <property type="match status" value="1"/>
</dbReference>
<dbReference type="InterPro" id="IPR010243">
    <property type="entry name" value="RNA_pol_bsu_bac"/>
</dbReference>
<comment type="catalytic activity">
    <reaction evidence="5 6 8">
        <text>RNA(n) + a ribonucleoside 5'-triphosphate = RNA(n+1) + diphosphate</text>
        <dbReference type="Rhea" id="RHEA:21248"/>
        <dbReference type="Rhea" id="RHEA-COMP:14527"/>
        <dbReference type="Rhea" id="RHEA-COMP:17342"/>
        <dbReference type="ChEBI" id="CHEBI:33019"/>
        <dbReference type="ChEBI" id="CHEBI:61557"/>
        <dbReference type="ChEBI" id="CHEBI:140395"/>
        <dbReference type="EC" id="2.7.7.6"/>
    </reaction>
</comment>
<dbReference type="EC" id="2.7.7.6" evidence="6 8"/>
<dbReference type="NCBIfam" id="NF001616">
    <property type="entry name" value="PRK00405.1"/>
    <property type="match status" value="1"/>
</dbReference>
<reference evidence="15 16" key="1">
    <citation type="journal article" date="2016" name="Nat. Commun.">
        <title>Thousands of microbial genomes shed light on interconnected biogeochemical processes in an aquifer system.</title>
        <authorList>
            <person name="Anantharaman K."/>
            <person name="Brown C.T."/>
            <person name="Hug L.A."/>
            <person name="Sharon I."/>
            <person name="Castelle C.J."/>
            <person name="Probst A.J."/>
            <person name="Thomas B.C."/>
            <person name="Singh A."/>
            <person name="Wilkins M.J."/>
            <person name="Karaoz U."/>
            <person name="Brodie E.L."/>
            <person name="Williams K.H."/>
            <person name="Hubbard S.S."/>
            <person name="Banfield J.F."/>
        </authorList>
    </citation>
    <scope>NUCLEOTIDE SEQUENCE [LARGE SCALE GENOMIC DNA]</scope>
</reference>
<evidence type="ECO:0000259" key="10">
    <source>
        <dbReference type="Pfam" id="PF04560"/>
    </source>
</evidence>
<dbReference type="InterPro" id="IPR007644">
    <property type="entry name" value="RNA_pol_bsu_protrusion"/>
</dbReference>
<evidence type="ECO:0000256" key="3">
    <source>
        <dbReference type="ARBA" id="ARBA00022695"/>
    </source>
</evidence>
<dbReference type="Gene3D" id="3.90.1800.10">
    <property type="entry name" value="RNA polymerase alpha subunit dimerisation domain"/>
    <property type="match status" value="1"/>
</dbReference>
<protein>
    <recommendedName>
        <fullName evidence="6 8">DNA-directed RNA polymerase subunit beta</fullName>
        <shortName evidence="6">RNAP subunit beta</shortName>
        <ecNumber evidence="6 8">2.7.7.6</ecNumber>
    </recommendedName>
    <alternativeName>
        <fullName evidence="6">RNA polymerase subunit beta</fullName>
    </alternativeName>
    <alternativeName>
        <fullName evidence="6">Transcriptase subunit beta</fullName>
    </alternativeName>
</protein>
<feature type="domain" description="DNA-directed RNA polymerase beta subunit external 1" evidence="14">
    <location>
        <begin position="472"/>
        <end position="538"/>
    </location>
</feature>
<keyword evidence="2 6" id="KW-0808">Transferase</keyword>
<dbReference type="AlphaFoldDB" id="A0A1G1X6Q9"/>
<dbReference type="InterPro" id="IPR015712">
    <property type="entry name" value="DNA-dir_RNA_pol_su2"/>
</dbReference>
<comment type="caution">
    <text evidence="15">The sequence shown here is derived from an EMBL/GenBank/DDBJ whole genome shotgun (WGS) entry which is preliminary data.</text>
</comment>
<dbReference type="InterPro" id="IPR007120">
    <property type="entry name" value="DNA-dir_RNAP_su2_dom"/>
</dbReference>
<dbReference type="NCBIfam" id="TIGR02013">
    <property type="entry name" value="rpoB"/>
    <property type="match status" value="1"/>
</dbReference>
<evidence type="ECO:0000313" key="15">
    <source>
        <dbReference type="EMBL" id="OGY35047.1"/>
    </source>
</evidence>
<evidence type="ECO:0000256" key="1">
    <source>
        <dbReference type="ARBA" id="ARBA00022478"/>
    </source>
</evidence>
<dbReference type="Pfam" id="PF00562">
    <property type="entry name" value="RNA_pol_Rpb2_6"/>
    <property type="match status" value="1"/>
</dbReference>
<comment type="similarity">
    <text evidence="6 7">Belongs to the RNA polymerase beta chain family.</text>
</comment>
<dbReference type="GO" id="GO:0000428">
    <property type="term" value="C:DNA-directed RNA polymerase complex"/>
    <property type="evidence" value="ECO:0007669"/>
    <property type="project" value="UniProtKB-KW"/>
</dbReference>
<dbReference type="GO" id="GO:0006351">
    <property type="term" value="P:DNA-templated transcription"/>
    <property type="evidence" value="ECO:0007669"/>
    <property type="project" value="UniProtKB-UniRule"/>
</dbReference>
<dbReference type="HAMAP" id="MF_01321">
    <property type="entry name" value="RNApol_bact_RpoB"/>
    <property type="match status" value="1"/>
</dbReference>
<dbReference type="InterPro" id="IPR007641">
    <property type="entry name" value="RNA_pol_Rpb2_7"/>
</dbReference>
<dbReference type="GO" id="GO:0003899">
    <property type="term" value="F:DNA-directed RNA polymerase activity"/>
    <property type="evidence" value="ECO:0007669"/>
    <property type="project" value="UniProtKB-UniRule"/>
</dbReference>
<dbReference type="Gene3D" id="2.40.270.10">
    <property type="entry name" value="DNA-directed RNA polymerase, subunit 2, domain 6"/>
    <property type="match status" value="2"/>
</dbReference>
<dbReference type="InterPro" id="IPR037033">
    <property type="entry name" value="DNA-dir_RNAP_su2_hyb_sf"/>
</dbReference>
<dbReference type="Pfam" id="PF04563">
    <property type="entry name" value="RNA_pol_Rpb2_1"/>
    <property type="match status" value="1"/>
</dbReference>
<evidence type="ECO:0000259" key="12">
    <source>
        <dbReference type="Pfam" id="PF04563"/>
    </source>
</evidence>
<dbReference type="InterPro" id="IPR037034">
    <property type="entry name" value="RNA_pol_Rpb2_2_sf"/>
</dbReference>
<evidence type="ECO:0000256" key="8">
    <source>
        <dbReference type="RuleBase" id="RU363031"/>
    </source>
</evidence>
<dbReference type="InterPro" id="IPR019462">
    <property type="entry name" value="DNA-dir_RNA_pol_bsu_external_1"/>
</dbReference>
<proteinExistence type="inferred from homology"/>
<gene>
    <name evidence="6" type="primary">rpoB</name>
    <name evidence="15" type="ORF">A3D99_00710</name>
</gene>
<dbReference type="PANTHER" id="PTHR20856">
    <property type="entry name" value="DNA-DIRECTED RNA POLYMERASE I SUBUNIT 2"/>
    <property type="match status" value="1"/>
</dbReference>
<dbReference type="GO" id="GO:0003677">
    <property type="term" value="F:DNA binding"/>
    <property type="evidence" value="ECO:0007669"/>
    <property type="project" value="UniProtKB-UniRule"/>
</dbReference>
<dbReference type="Gene3D" id="2.40.50.150">
    <property type="match status" value="1"/>
</dbReference>
<evidence type="ECO:0000256" key="5">
    <source>
        <dbReference type="ARBA" id="ARBA00048552"/>
    </source>
</evidence>
<dbReference type="InterPro" id="IPR007645">
    <property type="entry name" value="RNA_pol_Rpb2_3"/>
</dbReference>
<dbReference type="Pfam" id="PF04565">
    <property type="entry name" value="RNA_pol_Rpb2_3"/>
    <property type="match status" value="1"/>
</dbReference>
<evidence type="ECO:0000259" key="13">
    <source>
        <dbReference type="Pfam" id="PF04565"/>
    </source>
</evidence>
<dbReference type="Pfam" id="PF04561">
    <property type="entry name" value="RNA_pol_Rpb2_2"/>
    <property type="match status" value="1"/>
</dbReference>
<keyword evidence="4 6" id="KW-0804">Transcription</keyword>
<dbReference type="InterPro" id="IPR007642">
    <property type="entry name" value="RNA_pol_Rpb2_2"/>
</dbReference>
<feature type="domain" description="RNA polymerase Rpb2" evidence="10">
    <location>
        <begin position="987"/>
        <end position="1061"/>
    </location>
</feature>
<dbReference type="Gene3D" id="2.30.150.10">
    <property type="entry name" value="DNA-directed RNA polymerase, beta subunit, external 1 domain"/>
    <property type="match status" value="1"/>
</dbReference>